<keyword evidence="3" id="KW-1185">Reference proteome</keyword>
<evidence type="ECO:0000313" key="2">
    <source>
        <dbReference type="EnsemblPlants" id="PGSC0003DMT400094779"/>
    </source>
</evidence>
<reference evidence="2" key="2">
    <citation type="submission" date="2015-06" db="UniProtKB">
        <authorList>
            <consortium name="EnsemblPlants"/>
        </authorList>
    </citation>
    <scope>IDENTIFICATION</scope>
    <source>
        <strain evidence="2">DM1-3 516 R44</strain>
    </source>
</reference>
<name>M1DUV2_SOLTU</name>
<evidence type="ECO:0000313" key="3">
    <source>
        <dbReference type="Proteomes" id="UP000011115"/>
    </source>
</evidence>
<dbReference type="AlphaFoldDB" id="M1DUV2"/>
<dbReference type="EnsemblPlants" id="PGSC0003DMT400094779">
    <property type="protein sequence ID" value="PGSC0003DMT400094779"/>
    <property type="gene ID" value="PGSC0003DMG400044350"/>
</dbReference>
<feature type="compositionally biased region" description="Low complexity" evidence="1">
    <location>
        <begin position="101"/>
        <end position="114"/>
    </location>
</feature>
<dbReference type="Proteomes" id="UP000011115">
    <property type="component" value="Unassembled WGS sequence"/>
</dbReference>
<organism evidence="2 3">
    <name type="scientific">Solanum tuberosum</name>
    <name type="common">Potato</name>
    <dbReference type="NCBI Taxonomy" id="4113"/>
    <lineage>
        <taxon>Eukaryota</taxon>
        <taxon>Viridiplantae</taxon>
        <taxon>Streptophyta</taxon>
        <taxon>Embryophyta</taxon>
        <taxon>Tracheophyta</taxon>
        <taxon>Spermatophyta</taxon>
        <taxon>Magnoliopsida</taxon>
        <taxon>eudicotyledons</taxon>
        <taxon>Gunneridae</taxon>
        <taxon>Pentapetalae</taxon>
        <taxon>asterids</taxon>
        <taxon>lamiids</taxon>
        <taxon>Solanales</taxon>
        <taxon>Solanaceae</taxon>
        <taxon>Solanoideae</taxon>
        <taxon>Solaneae</taxon>
        <taxon>Solanum</taxon>
    </lineage>
</organism>
<reference evidence="3" key="1">
    <citation type="journal article" date="2011" name="Nature">
        <title>Genome sequence and analysis of the tuber crop potato.</title>
        <authorList>
            <consortium name="The Potato Genome Sequencing Consortium"/>
        </authorList>
    </citation>
    <scope>NUCLEOTIDE SEQUENCE [LARGE SCALE GENOMIC DNA]</scope>
    <source>
        <strain evidence="3">cv. DM1-3 516 R44</strain>
    </source>
</reference>
<dbReference type="InParanoid" id="M1DUV2"/>
<protein>
    <submittedName>
        <fullName evidence="2">Uncharacterized protein</fullName>
    </submittedName>
</protein>
<dbReference type="HOGENOM" id="CLU_1491533_0_0_1"/>
<proteinExistence type="predicted"/>
<accession>M1DUV2</accession>
<dbReference type="Gramene" id="PGSC0003DMT400094779">
    <property type="protein sequence ID" value="PGSC0003DMT400094779"/>
    <property type="gene ID" value="PGSC0003DMG400044350"/>
</dbReference>
<feature type="compositionally biased region" description="Polar residues" evidence="1">
    <location>
        <begin position="165"/>
        <end position="181"/>
    </location>
</feature>
<feature type="compositionally biased region" description="Polar residues" evidence="1">
    <location>
        <begin position="115"/>
        <end position="146"/>
    </location>
</feature>
<sequence length="181" mass="19847">MKHRGNYREKSSNSLGKHNKVFISCCPKSKDFSVNFVTRSRSLTFRSRIDRFPICSLATSVVEGDKIREQDKNNKKARTSNYEYSQQKSGGGNCSRFQQKPSAPAPSSVSVPSSRFQQDQKGRGSSSKFQGSVSGTSPTQLVQSVSGHRLRYCHSSKYGQGGNNGRAQSPTSAAQAGRLTQ</sequence>
<evidence type="ECO:0000256" key="1">
    <source>
        <dbReference type="SAM" id="MobiDB-lite"/>
    </source>
</evidence>
<dbReference type="PaxDb" id="4113-PGSC0003DMT400094779"/>
<feature type="region of interest" description="Disordered" evidence="1">
    <location>
        <begin position="68"/>
        <end position="181"/>
    </location>
</feature>
<feature type="compositionally biased region" description="Polar residues" evidence="1">
    <location>
        <begin position="79"/>
        <end position="88"/>
    </location>
</feature>